<sequence>MIAPFAFLGSDWDDRLTAAYCGGQASDLLSLGALRPGPSLFGGEALAGLVSRYVDEPILAAVREAHLSGRRLFVATANLDTESTSIWDMGAIASEGGEAALALFIDVLVASASLPGLFPPRMITVESGGKICEEMHVDGGTISPMFVVPEPFLLSSARDWPEASIEVYALVNTTLEADSRATPMSAIPILIRSFEMMLRASYRNALRSVAAFCEINDFALHTASIPTDRSMGSMLRFEPPVMAAMFRCGEQLARDGVLWSTASQILRRRSTRA</sequence>
<accession>A0A7W9FHC5</accession>
<reference evidence="1 2" key="1">
    <citation type="submission" date="2020-08" db="EMBL/GenBank/DDBJ databases">
        <title>Genomic Encyclopedia of Type Strains, Phase IV (KMG-IV): sequencing the most valuable type-strain genomes for metagenomic binning, comparative biology and taxonomic classification.</title>
        <authorList>
            <person name="Goeker M."/>
        </authorList>
    </citation>
    <scope>NUCLEOTIDE SEQUENCE [LARGE SCALE GENOMIC DNA]</scope>
    <source>
        <strain evidence="1 2">DSM 4737</strain>
    </source>
</reference>
<comment type="caution">
    <text evidence="1">The sequence shown here is derived from an EMBL/GenBank/DDBJ whole genome shotgun (WGS) entry which is preliminary data.</text>
</comment>
<dbReference type="EMBL" id="JACHOR010000006">
    <property type="protein sequence ID" value="MBB5747553.1"/>
    <property type="molecule type" value="Genomic_DNA"/>
</dbReference>
<evidence type="ECO:0000313" key="2">
    <source>
        <dbReference type="Proteomes" id="UP000545037"/>
    </source>
</evidence>
<protein>
    <recommendedName>
        <fullName evidence="3">PNPLA domain-containing protein</fullName>
    </recommendedName>
</protein>
<evidence type="ECO:0008006" key="3">
    <source>
        <dbReference type="Google" id="ProtNLM"/>
    </source>
</evidence>
<dbReference type="SUPFAM" id="SSF52151">
    <property type="entry name" value="FabD/lysophospholipase-like"/>
    <property type="match status" value="1"/>
</dbReference>
<dbReference type="Proteomes" id="UP000545037">
    <property type="component" value="Unassembled WGS sequence"/>
</dbReference>
<evidence type="ECO:0000313" key="1">
    <source>
        <dbReference type="EMBL" id="MBB5747553.1"/>
    </source>
</evidence>
<dbReference type="AlphaFoldDB" id="A0A7W9FHC5"/>
<dbReference type="Gene3D" id="3.40.1090.10">
    <property type="entry name" value="Cytosolic phospholipase A2 catalytic domain"/>
    <property type="match status" value="1"/>
</dbReference>
<proteinExistence type="predicted"/>
<dbReference type="InterPro" id="IPR016035">
    <property type="entry name" value="Acyl_Trfase/lysoPLipase"/>
</dbReference>
<organism evidence="1 2">
    <name type="scientific">Brevundimonas variabilis</name>
    <dbReference type="NCBI Taxonomy" id="74312"/>
    <lineage>
        <taxon>Bacteria</taxon>
        <taxon>Pseudomonadati</taxon>
        <taxon>Pseudomonadota</taxon>
        <taxon>Alphaproteobacteria</taxon>
        <taxon>Caulobacterales</taxon>
        <taxon>Caulobacteraceae</taxon>
        <taxon>Brevundimonas</taxon>
    </lineage>
</organism>
<gene>
    <name evidence="1" type="ORF">GGR13_003181</name>
</gene>
<name>A0A7W9FHC5_9CAUL</name>
<keyword evidence="2" id="KW-1185">Reference proteome</keyword>